<keyword evidence="3" id="KW-1003">Cell membrane</keyword>
<dbReference type="Pfam" id="PF00528">
    <property type="entry name" value="BPD_transp_1"/>
    <property type="match status" value="1"/>
</dbReference>
<keyword evidence="5 7" id="KW-1133">Transmembrane helix</keyword>
<feature type="transmembrane region" description="Helical" evidence="7">
    <location>
        <begin position="100"/>
        <end position="117"/>
    </location>
</feature>
<dbReference type="STRING" id="112901.SAMN04488500_11754"/>
<evidence type="ECO:0000256" key="1">
    <source>
        <dbReference type="ARBA" id="ARBA00004651"/>
    </source>
</evidence>
<evidence type="ECO:0000256" key="4">
    <source>
        <dbReference type="ARBA" id="ARBA00022692"/>
    </source>
</evidence>
<evidence type="ECO:0000256" key="5">
    <source>
        <dbReference type="ARBA" id="ARBA00022989"/>
    </source>
</evidence>
<gene>
    <name evidence="9" type="ORF">SAMN04488500_11754</name>
</gene>
<dbReference type="PANTHER" id="PTHR30450:SF1">
    <property type="entry name" value="D-METHIONINE TRANSPORT SYSTEM PERMEASE PROTEIN METI-RELATED"/>
    <property type="match status" value="1"/>
</dbReference>
<reference evidence="9 10" key="1">
    <citation type="submission" date="2017-04" db="EMBL/GenBank/DDBJ databases">
        <authorList>
            <person name="Afonso C.L."/>
            <person name="Miller P.J."/>
            <person name="Scott M.A."/>
            <person name="Spackman E."/>
            <person name="Goraichik I."/>
            <person name="Dimitrov K.M."/>
            <person name="Suarez D.L."/>
            <person name="Swayne D.E."/>
        </authorList>
    </citation>
    <scope>NUCLEOTIDE SEQUENCE [LARGE SCALE GENOMIC DNA]</scope>
    <source>
        <strain evidence="9 10">DSM 5090</strain>
    </source>
</reference>
<dbReference type="AlphaFoldDB" id="A0A1W2DPG4"/>
<dbReference type="GO" id="GO:0005886">
    <property type="term" value="C:plasma membrane"/>
    <property type="evidence" value="ECO:0007669"/>
    <property type="project" value="UniProtKB-SubCell"/>
</dbReference>
<feature type="domain" description="ABC transmembrane type-1" evidence="8">
    <location>
        <begin position="22"/>
        <end position="216"/>
    </location>
</feature>
<organism evidence="9 10">
    <name type="scientific">Sporomusa malonica</name>
    <dbReference type="NCBI Taxonomy" id="112901"/>
    <lineage>
        <taxon>Bacteria</taxon>
        <taxon>Bacillati</taxon>
        <taxon>Bacillota</taxon>
        <taxon>Negativicutes</taxon>
        <taxon>Selenomonadales</taxon>
        <taxon>Sporomusaceae</taxon>
        <taxon>Sporomusa</taxon>
    </lineage>
</organism>
<dbReference type="PANTHER" id="PTHR30450">
    <property type="entry name" value="ABC TRANSPORTER PERMEASE"/>
    <property type="match status" value="1"/>
</dbReference>
<dbReference type="SUPFAM" id="SSF161098">
    <property type="entry name" value="MetI-like"/>
    <property type="match status" value="1"/>
</dbReference>
<comment type="subcellular location">
    <subcellularLocation>
        <location evidence="1 7">Cell membrane</location>
        <topology evidence="1 7">Multi-pass membrane protein</topology>
    </subcellularLocation>
</comment>
<feature type="transmembrane region" description="Helical" evidence="7">
    <location>
        <begin position="155"/>
        <end position="177"/>
    </location>
</feature>
<comment type="similarity">
    <text evidence="7">Belongs to the binding-protein-dependent transport system permease family.</text>
</comment>
<keyword evidence="10" id="KW-1185">Reference proteome</keyword>
<keyword evidence="2 7" id="KW-0813">Transport</keyword>
<sequence length="224" mass="24441">MPDSELWIELLKYFDKIIAPAIFSTIRMVTATMIIASILGFGLAILLTLYGPQGLRPRERIYKVLDFIVNSIRSFPALILIVAISPITRLVVGTTIGEKAAILPLTLAATPFIARLIENSFKEVDKQLIEAARSFGASDMQIIFKVMVKESVPSLISITTLTAITYLAASTMAGAVGAGGLGAVALNYGYQSFNNSILYTSVFILFIMVQIIQSVGNWLYKKLL</sequence>
<dbReference type="InterPro" id="IPR000515">
    <property type="entry name" value="MetI-like"/>
</dbReference>
<keyword evidence="6 7" id="KW-0472">Membrane</keyword>
<dbReference type="Proteomes" id="UP000192738">
    <property type="component" value="Unassembled WGS sequence"/>
</dbReference>
<dbReference type="InterPro" id="IPR035906">
    <property type="entry name" value="MetI-like_sf"/>
</dbReference>
<protein>
    <submittedName>
        <fullName evidence="9">D-methionine transport system permease protein</fullName>
    </submittedName>
</protein>
<evidence type="ECO:0000256" key="6">
    <source>
        <dbReference type="ARBA" id="ARBA00023136"/>
    </source>
</evidence>
<dbReference type="InterPro" id="IPR051322">
    <property type="entry name" value="AA_ABC_Transporter_Permease"/>
</dbReference>
<feature type="transmembrane region" description="Helical" evidence="7">
    <location>
        <begin position="64"/>
        <end position="88"/>
    </location>
</feature>
<evidence type="ECO:0000256" key="2">
    <source>
        <dbReference type="ARBA" id="ARBA00022448"/>
    </source>
</evidence>
<keyword evidence="4 7" id="KW-0812">Transmembrane</keyword>
<accession>A0A1W2DPG4</accession>
<evidence type="ECO:0000313" key="9">
    <source>
        <dbReference type="EMBL" id="SMC99415.1"/>
    </source>
</evidence>
<evidence type="ECO:0000256" key="3">
    <source>
        <dbReference type="ARBA" id="ARBA00022475"/>
    </source>
</evidence>
<dbReference type="CDD" id="cd06261">
    <property type="entry name" value="TM_PBP2"/>
    <property type="match status" value="1"/>
</dbReference>
<evidence type="ECO:0000313" key="10">
    <source>
        <dbReference type="Proteomes" id="UP000192738"/>
    </source>
</evidence>
<evidence type="ECO:0000256" key="7">
    <source>
        <dbReference type="RuleBase" id="RU363032"/>
    </source>
</evidence>
<feature type="transmembrane region" description="Helical" evidence="7">
    <location>
        <begin position="197"/>
        <end position="220"/>
    </location>
</feature>
<dbReference type="RefSeq" id="WP_084577222.1">
    <property type="nucleotide sequence ID" value="NZ_CP155572.1"/>
</dbReference>
<proteinExistence type="inferred from homology"/>
<feature type="transmembrane region" description="Helical" evidence="7">
    <location>
        <begin position="33"/>
        <end position="52"/>
    </location>
</feature>
<dbReference type="Gene3D" id="1.10.3720.10">
    <property type="entry name" value="MetI-like"/>
    <property type="match status" value="1"/>
</dbReference>
<dbReference type="GO" id="GO:0048473">
    <property type="term" value="P:D-methionine transmembrane transport"/>
    <property type="evidence" value="ECO:0007669"/>
    <property type="project" value="TreeGrafter"/>
</dbReference>
<dbReference type="PROSITE" id="PS50928">
    <property type="entry name" value="ABC_TM1"/>
    <property type="match status" value="1"/>
</dbReference>
<name>A0A1W2DPG4_9FIRM</name>
<evidence type="ECO:0000259" key="8">
    <source>
        <dbReference type="PROSITE" id="PS50928"/>
    </source>
</evidence>
<dbReference type="OrthoDB" id="9793490at2"/>
<dbReference type="EMBL" id="FWXI01000017">
    <property type="protein sequence ID" value="SMC99415.1"/>
    <property type="molecule type" value="Genomic_DNA"/>
</dbReference>